<evidence type="ECO:0000313" key="2">
    <source>
        <dbReference type="EMBL" id="RLN61421.1"/>
    </source>
</evidence>
<dbReference type="OrthoDB" id="3219396at2759"/>
<gene>
    <name evidence="2" type="ORF">BBJ29_003818</name>
    <name evidence="1" type="ORF">BBP00_00006619</name>
</gene>
<evidence type="ECO:0000313" key="3">
    <source>
        <dbReference type="Proteomes" id="UP000277300"/>
    </source>
</evidence>
<dbReference type="Proteomes" id="UP000284657">
    <property type="component" value="Unassembled WGS sequence"/>
</dbReference>
<name>A0A3F2RML5_9STRA</name>
<reference evidence="3 4" key="1">
    <citation type="submission" date="2018-07" db="EMBL/GenBank/DDBJ databases">
        <title>Genome sequencing of oomycete isolates from Chile give support for New Zealand origin for Phytophthora kernoviae and make available the first Nothophytophthora sp. genome.</title>
        <authorList>
            <person name="Studholme D.J."/>
            <person name="Sanfuentes E."/>
            <person name="Panda P."/>
            <person name="Hill R."/>
            <person name="Sambles C."/>
            <person name="Grant M."/>
            <person name="Williams N.M."/>
            <person name="Mcdougal R.L."/>
        </authorList>
    </citation>
    <scope>NUCLEOTIDE SEQUENCE [LARGE SCALE GENOMIC DNA]</scope>
    <source>
        <strain evidence="1">Chile6</strain>
        <strain evidence="2">Chile7</strain>
    </source>
</reference>
<organism evidence="1 3">
    <name type="scientific">Phytophthora kernoviae</name>
    <dbReference type="NCBI Taxonomy" id="325452"/>
    <lineage>
        <taxon>Eukaryota</taxon>
        <taxon>Sar</taxon>
        <taxon>Stramenopiles</taxon>
        <taxon>Oomycota</taxon>
        <taxon>Peronosporomycetes</taxon>
        <taxon>Peronosporales</taxon>
        <taxon>Peronosporaceae</taxon>
        <taxon>Phytophthora</taxon>
    </lineage>
</organism>
<accession>A0A3F2RML5</accession>
<dbReference type="EMBL" id="MBAD02000902">
    <property type="protein sequence ID" value="RLN61421.1"/>
    <property type="molecule type" value="Genomic_DNA"/>
</dbReference>
<dbReference type="Proteomes" id="UP000277300">
    <property type="component" value="Unassembled WGS sequence"/>
</dbReference>
<evidence type="ECO:0000313" key="4">
    <source>
        <dbReference type="Proteomes" id="UP000284657"/>
    </source>
</evidence>
<comment type="caution">
    <text evidence="1">The sequence shown here is derived from an EMBL/GenBank/DDBJ whole genome shotgun (WGS) entry which is preliminary data.</text>
</comment>
<evidence type="ECO:0000313" key="1">
    <source>
        <dbReference type="EMBL" id="RLN59224.1"/>
    </source>
</evidence>
<proteinExistence type="predicted"/>
<sequence>MLYSAPQRALQVRRDDDLDRKYGLHSYTAAITLRSLDELFWEHEAYQIEFPAPKTSARSVTVKLLGEILGGSHAARDRVLASETEPALKVETEAVKYAMSNCILVDFTLWDAECVPLWGFSRALELVGVSGRQQNDEDGGIDLSMSSVGGSTKRLQLRFQDNIRVRCRDTA</sequence>
<protein>
    <submittedName>
        <fullName evidence="1">Uncharacterized protein</fullName>
    </submittedName>
</protein>
<dbReference type="AlphaFoldDB" id="A0A3F2RML5"/>
<dbReference type="EMBL" id="MBDO02000232">
    <property type="protein sequence ID" value="RLN59224.1"/>
    <property type="molecule type" value="Genomic_DNA"/>
</dbReference>